<gene>
    <name evidence="2" type="ORF">A1D17_03375</name>
</gene>
<evidence type="ECO:0000313" key="2">
    <source>
        <dbReference type="EMBL" id="KZN20593.1"/>
    </source>
</evidence>
<dbReference type="Proteomes" id="UP000076489">
    <property type="component" value="Unassembled WGS sequence"/>
</dbReference>
<comment type="caution">
    <text evidence="2">The sequence shown here is derived from an EMBL/GenBank/DDBJ whole genome shotgun (WGS) entry which is preliminary data.</text>
</comment>
<proteinExistence type="predicted"/>
<reference evidence="3" key="1">
    <citation type="submission" date="2016-03" db="EMBL/GenBank/DDBJ databases">
        <authorList>
            <person name="Ray J."/>
            <person name="Price M."/>
            <person name="Deutschbauer A."/>
        </authorList>
    </citation>
    <scope>NUCLEOTIDE SEQUENCE [LARGE SCALE GENOMIC DNA]</scope>
    <source>
        <strain evidence="3">FW300-N1B4</strain>
    </source>
</reference>
<sequence>MAEAESNPVGYPTRLVQITGERVALMFHNCIRVSRFEKALLGLVMSGNSDNRKMAKNATERFNRAITAFEEELKQAERELKASSKPSNPKRQEQSGGSKQVTPSKPAQGAKPAAASQAAPASATAPAAPKPSGTGAAEPKPSKEQGATQPAKQTKPDANAQQSAPATAPAPKAKNPQAGQQKGGNQGNKQPGNGGNNGKPQRQPQSEANKGGAVPDSGSGNPVEASMEPAVVQLAEAPVL</sequence>
<organism evidence="2 3">
    <name type="scientific">Pseudomonas fluorescens</name>
    <dbReference type="NCBI Taxonomy" id="294"/>
    <lineage>
        <taxon>Bacteria</taxon>
        <taxon>Pseudomonadati</taxon>
        <taxon>Pseudomonadota</taxon>
        <taxon>Gammaproteobacteria</taxon>
        <taxon>Pseudomonadales</taxon>
        <taxon>Pseudomonadaceae</taxon>
        <taxon>Pseudomonas</taxon>
    </lineage>
</organism>
<feature type="region of interest" description="Disordered" evidence="1">
    <location>
        <begin position="76"/>
        <end position="240"/>
    </location>
</feature>
<accession>A0A166QNM2</accession>
<dbReference type="AlphaFoldDB" id="A0A166QNM2"/>
<evidence type="ECO:0000313" key="3">
    <source>
        <dbReference type="Proteomes" id="UP000076489"/>
    </source>
</evidence>
<dbReference type="RefSeq" id="WP_063340641.1">
    <property type="nucleotide sequence ID" value="NZ_LUKJ01000002.1"/>
</dbReference>
<name>A0A166QNM2_PSEFL</name>
<feature type="compositionally biased region" description="Polar residues" evidence="1">
    <location>
        <begin position="84"/>
        <end position="102"/>
    </location>
</feature>
<dbReference type="EMBL" id="LUKJ01000002">
    <property type="protein sequence ID" value="KZN20593.1"/>
    <property type="molecule type" value="Genomic_DNA"/>
</dbReference>
<feature type="compositionally biased region" description="Gly residues" evidence="1">
    <location>
        <begin position="181"/>
        <end position="197"/>
    </location>
</feature>
<feature type="compositionally biased region" description="Low complexity" evidence="1">
    <location>
        <begin position="103"/>
        <end position="137"/>
    </location>
</feature>
<dbReference type="OrthoDB" id="9963349at2"/>
<reference evidence="2 3" key="2">
    <citation type="journal article" date="2018" name="Nature">
        <title>Mutant phenotypes for thousands of bacterial genes of unknown function.</title>
        <authorList>
            <person name="Price M.N."/>
            <person name="Wetmore K.M."/>
            <person name="Waters R.J."/>
            <person name="Callaghan M."/>
            <person name="Ray J."/>
            <person name="Liu H."/>
            <person name="Kuehl J.V."/>
            <person name="Melnyk R.A."/>
            <person name="Lamson J.S."/>
            <person name="Suh Y."/>
            <person name="Carlson H.K."/>
            <person name="Esquivel Z."/>
            <person name="Sadeeshkumar H."/>
            <person name="Chakraborty R."/>
            <person name="Zane G.M."/>
            <person name="Rubin B.E."/>
            <person name="Wall J.D."/>
            <person name="Visel A."/>
            <person name="Bristow J."/>
            <person name="Blow M.J."/>
            <person name="Arkin A.P."/>
            <person name="Deutschbauer A.M."/>
        </authorList>
    </citation>
    <scope>NUCLEOTIDE SEQUENCE [LARGE SCALE GENOMIC DNA]</scope>
    <source>
        <strain evidence="2 3">FW300-N1B4</strain>
    </source>
</reference>
<protein>
    <submittedName>
        <fullName evidence="2">Uncharacterized protein</fullName>
    </submittedName>
</protein>
<evidence type="ECO:0000256" key="1">
    <source>
        <dbReference type="SAM" id="MobiDB-lite"/>
    </source>
</evidence>
<feature type="compositionally biased region" description="Low complexity" evidence="1">
    <location>
        <begin position="158"/>
        <end position="180"/>
    </location>
</feature>